<dbReference type="PANTHER" id="PTHR33067:SF9">
    <property type="entry name" value="RNA-DIRECTED DNA POLYMERASE"/>
    <property type="match status" value="1"/>
</dbReference>
<dbReference type="GeneID" id="120282817"/>
<dbReference type="AlphaFoldDB" id="A0AB40D490"/>
<organism evidence="1 2">
    <name type="scientific">Dioscorea cayennensis subsp. rotundata</name>
    <name type="common">White Guinea yam</name>
    <name type="synonym">Dioscorea rotundata</name>
    <dbReference type="NCBI Taxonomy" id="55577"/>
    <lineage>
        <taxon>Eukaryota</taxon>
        <taxon>Viridiplantae</taxon>
        <taxon>Streptophyta</taxon>
        <taxon>Embryophyta</taxon>
        <taxon>Tracheophyta</taxon>
        <taxon>Spermatophyta</taxon>
        <taxon>Magnoliopsida</taxon>
        <taxon>Liliopsida</taxon>
        <taxon>Dioscoreales</taxon>
        <taxon>Dioscoreaceae</taxon>
        <taxon>Dioscorea</taxon>
    </lineage>
</organism>
<proteinExistence type="predicted"/>
<dbReference type="PANTHER" id="PTHR33067">
    <property type="entry name" value="RNA-DIRECTED DNA POLYMERASE-RELATED"/>
    <property type="match status" value="1"/>
</dbReference>
<keyword evidence="1" id="KW-1185">Reference proteome</keyword>
<dbReference type="InterPro" id="IPR021109">
    <property type="entry name" value="Peptidase_aspartic_dom_sf"/>
</dbReference>
<gene>
    <name evidence="2" type="primary">LOC120282817</name>
</gene>
<protein>
    <submittedName>
        <fullName evidence="2">Uncharacterized protein LOC120282817</fullName>
    </submittedName>
</protein>
<dbReference type="Gene3D" id="2.40.70.10">
    <property type="entry name" value="Acid Proteases"/>
    <property type="match status" value="1"/>
</dbReference>
<reference evidence="2" key="1">
    <citation type="submission" date="2025-08" db="UniProtKB">
        <authorList>
            <consortium name="RefSeq"/>
        </authorList>
    </citation>
    <scope>IDENTIFICATION</scope>
</reference>
<name>A0AB40D490_DIOCR</name>
<accession>A0AB40D490</accession>
<dbReference type="Proteomes" id="UP001515500">
    <property type="component" value="Chromosome 18"/>
</dbReference>
<dbReference type="RefSeq" id="XP_039145595.1">
    <property type="nucleotide sequence ID" value="XM_039289661.1"/>
</dbReference>
<sequence length="149" mass="16932">MDNTTRDKTSIPVYQEKLPFPAKARKDQNDQQYKKFLDMFKTLHINVLFAEALAQMPRYAKFLKELLTSKRMFSSVTLSEECSTLLCNKLPKKEKDPGGFIVPCTIRGLVDEKALADLGATNNLMPYGIFQNLRLGEPKPTNMTLQLAD</sequence>
<evidence type="ECO:0000313" key="1">
    <source>
        <dbReference type="Proteomes" id="UP001515500"/>
    </source>
</evidence>
<evidence type="ECO:0000313" key="2">
    <source>
        <dbReference type="RefSeq" id="XP_039145595.1"/>
    </source>
</evidence>